<sequence>MSISSRFSRPSSSHSSSTPYYLQPPEPPVILPPEADEELQQEYHRRAPHLPFLRRGPPPADSYIEVETTMREYRLLVKLPGFTRDGITLASKKRRILHVVADRWEGVGGHFERRISFGYDADLVQVRAEFDGEMLRVVVPRRPISSGFVAGNA</sequence>
<dbReference type="InParanoid" id="A0A0C2WLX9"/>
<keyword evidence="5" id="KW-1185">Reference proteome</keyword>
<dbReference type="OrthoDB" id="1431247at2759"/>
<feature type="compositionally biased region" description="Pro residues" evidence="2">
    <location>
        <begin position="22"/>
        <end position="31"/>
    </location>
</feature>
<dbReference type="Gene3D" id="2.60.40.790">
    <property type="match status" value="1"/>
</dbReference>
<dbReference type="InterPro" id="IPR002068">
    <property type="entry name" value="A-crystallin/Hsp20_dom"/>
</dbReference>
<reference evidence="4 5" key="1">
    <citation type="submission" date="2014-04" db="EMBL/GenBank/DDBJ databases">
        <title>Evolutionary Origins and Diversification of the Mycorrhizal Mutualists.</title>
        <authorList>
            <consortium name="DOE Joint Genome Institute"/>
            <consortium name="Mycorrhizal Genomics Consortium"/>
            <person name="Kohler A."/>
            <person name="Kuo A."/>
            <person name="Nagy L.G."/>
            <person name="Floudas D."/>
            <person name="Copeland A."/>
            <person name="Barry K.W."/>
            <person name="Cichocki N."/>
            <person name="Veneault-Fourrey C."/>
            <person name="LaButti K."/>
            <person name="Lindquist E.A."/>
            <person name="Lipzen A."/>
            <person name="Lundell T."/>
            <person name="Morin E."/>
            <person name="Murat C."/>
            <person name="Riley R."/>
            <person name="Ohm R."/>
            <person name="Sun H."/>
            <person name="Tunlid A."/>
            <person name="Henrissat B."/>
            <person name="Grigoriev I.V."/>
            <person name="Hibbett D.S."/>
            <person name="Martin F."/>
        </authorList>
    </citation>
    <scope>NUCLEOTIDE SEQUENCE [LARGE SCALE GENOMIC DNA]</scope>
    <source>
        <strain evidence="4 5">Koide BX008</strain>
    </source>
</reference>
<dbReference type="PROSITE" id="PS01031">
    <property type="entry name" value="SHSP"/>
    <property type="match status" value="1"/>
</dbReference>
<organism evidence="4 5">
    <name type="scientific">Amanita muscaria (strain Koide BX008)</name>
    <dbReference type="NCBI Taxonomy" id="946122"/>
    <lineage>
        <taxon>Eukaryota</taxon>
        <taxon>Fungi</taxon>
        <taxon>Dikarya</taxon>
        <taxon>Basidiomycota</taxon>
        <taxon>Agaricomycotina</taxon>
        <taxon>Agaricomycetes</taxon>
        <taxon>Agaricomycetidae</taxon>
        <taxon>Agaricales</taxon>
        <taxon>Pluteineae</taxon>
        <taxon>Amanitaceae</taxon>
        <taxon>Amanita</taxon>
    </lineage>
</organism>
<dbReference type="CDD" id="cd06464">
    <property type="entry name" value="ACD_sHsps-like"/>
    <property type="match status" value="1"/>
</dbReference>
<name>A0A0C2WLX9_AMAMK</name>
<dbReference type="EMBL" id="KN818269">
    <property type="protein sequence ID" value="KIL62567.1"/>
    <property type="molecule type" value="Genomic_DNA"/>
</dbReference>
<evidence type="ECO:0000256" key="1">
    <source>
        <dbReference type="PROSITE-ProRule" id="PRU00285"/>
    </source>
</evidence>
<dbReference type="InterPro" id="IPR008978">
    <property type="entry name" value="HSP20-like_chaperone"/>
</dbReference>
<evidence type="ECO:0000313" key="5">
    <source>
        <dbReference type="Proteomes" id="UP000054549"/>
    </source>
</evidence>
<feature type="region of interest" description="Disordered" evidence="2">
    <location>
        <begin position="1"/>
        <end position="37"/>
    </location>
</feature>
<accession>A0A0C2WLX9</accession>
<proteinExistence type="inferred from homology"/>
<gene>
    <name evidence="4" type="ORF">M378DRAFT_81039</name>
</gene>
<comment type="similarity">
    <text evidence="1">Belongs to the small heat shock protein (HSP20) family.</text>
</comment>
<feature type="compositionally biased region" description="Low complexity" evidence="2">
    <location>
        <begin position="1"/>
        <end position="17"/>
    </location>
</feature>
<dbReference type="SUPFAM" id="SSF49764">
    <property type="entry name" value="HSP20-like chaperones"/>
    <property type="match status" value="1"/>
</dbReference>
<evidence type="ECO:0000259" key="3">
    <source>
        <dbReference type="PROSITE" id="PS01031"/>
    </source>
</evidence>
<evidence type="ECO:0000256" key="2">
    <source>
        <dbReference type="SAM" id="MobiDB-lite"/>
    </source>
</evidence>
<dbReference type="HOGENOM" id="CLU_148795_0_0_1"/>
<dbReference type="Proteomes" id="UP000054549">
    <property type="component" value="Unassembled WGS sequence"/>
</dbReference>
<protein>
    <recommendedName>
        <fullName evidence="3">SHSP domain-containing protein</fullName>
    </recommendedName>
</protein>
<dbReference type="AlphaFoldDB" id="A0A0C2WLX9"/>
<evidence type="ECO:0000313" key="4">
    <source>
        <dbReference type="EMBL" id="KIL62567.1"/>
    </source>
</evidence>
<feature type="domain" description="SHSP" evidence="3">
    <location>
        <begin position="55"/>
        <end position="153"/>
    </location>
</feature>